<evidence type="ECO:0000256" key="1">
    <source>
        <dbReference type="SAM" id="MobiDB-lite"/>
    </source>
</evidence>
<reference evidence="3" key="1">
    <citation type="submission" date="2020-07" db="EMBL/GenBank/DDBJ databases">
        <title>Complete genome sequencing of Clostridia bacterium strain 12CBH8.</title>
        <authorList>
            <person name="Sakamoto M."/>
            <person name="Murakami T."/>
            <person name="Mori H."/>
        </authorList>
    </citation>
    <scope>NUCLEOTIDE SEQUENCE [LARGE SCALE GENOMIC DNA]</scope>
    <source>
        <strain evidence="3">12CBH8</strain>
    </source>
</reference>
<accession>A0A7I8D2E7</accession>
<dbReference type="AlphaFoldDB" id="A0A7I8D2E7"/>
<organism evidence="2 3">
    <name type="scientific">Solibaculum mannosilyticum</name>
    <dbReference type="NCBI Taxonomy" id="2780922"/>
    <lineage>
        <taxon>Bacteria</taxon>
        <taxon>Bacillati</taxon>
        <taxon>Bacillota</taxon>
        <taxon>Clostridia</taxon>
        <taxon>Eubacteriales</taxon>
        <taxon>Oscillospiraceae</taxon>
        <taxon>Solibaculum</taxon>
    </lineage>
</organism>
<protein>
    <recommendedName>
        <fullName evidence="4">Peptidase S14</fullName>
    </recommendedName>
</protein>
<dbReference type="Proteomes" id="UP000593890">
    <property type="component" value="Chromosome"/>
</dbReference>
<dbReference type="Gene3D" id="3.90.226.10">
    <property type="entry name" value="2-enoyl-CoA Hydratase, Chain A, domain 1"/>
    <property type="match status" value="1"/>
</dbReference>
<proteinExistence type="predicted"/>
<evidence type="ECO:0000313" key="2">
    <source>
        <dbReference type="EMBL" id="BCI60165.1"/>
    </source>
</evidence>
<dbReference type="Pfam" id="PF00574">
    <property type="entry name" value="CLP_protease"/>
    <property type="match status" value="1"/>
</dbReference>
<feature type="region of interest" description="Disordered" evidence="1">
    <location>
        <begin position="1"/>
        <end position="91"/>
    </location>
</feature>
<evidence type="ECO:0000313" key="3">
    <source>
        <dbReference type="Proteomes" id="UP000593890"/>
    </source>
</evidence>
<dbReference type="KEGG" id="sman:C12CBH8_08040"/>
<name>A0A7I8D2E7_9FIRM</name>
<feature type="compositionally biased region" description="Basic and acidic residues" evidence="1">
    <location>
        <begin position="66"/>
        <end position="76"/>
    </location>
</feature>
<dbReference type="SUPFAM" id="SSF52096">
    <property type="entry name" value="ClpP/crotonase"/>
    <property type="match status" value="1"/>
</dbReference>
<sequence length="317" mass="34586">MGKSKKNHKKKQKIERSSGISMGAYSVYRGSENQNSASSSGPMWYSQVQGYPPHRNGIRSKTVTLGKEDKGVKQEETITPPEVPDIQQEDEEQQEVYPSTEQQKQIMQMGSITTAKGKHMIHCLTVIGQIEGHYILPPQNKTTKYEHVIPQLVAIEEDPEIEGLLILLNTVGGDIEAGLAIAELIAGMKKPTVSLVLGGGHSIGVPLAVSAKCSFIAPSATMTVHPVRMNGLVLGVPQAFSYFDKMQDRITRFITDNSHIDPKRFYDLMMTTGELVTDVGTVLDGEQAVAEGLIDQLGSLSDAMNCLYQMIEQGGGQ</sequence>
<dbReference type="EMBL" id="AP023321">
    <property type="protein sequence ID" value="BCI60165.1"/>
    <property type="molecule type" value="Genomic_DNA"/>
</dbReference>
<gene>
    <name evidence="2" type="ORF">C12CBH8_08040</name>
</gene>
<evidence type="ECO:0008006" key="4">
    <source>
        <dbReference type="Google" id="ProtNLM"/>
    </source>
</evidence>
<dbReference type="InterPro" id="IPR023562">
    <property type="entry name" value="ClpP/TepA"/>
</dbReference>
<dbReference type="InterPro" id="IPR029045">
    <property type="entry name" value="ClpP/crotonase-like_dom_sf"/>
</dbReference>
<feature type="compositionally biased region" description="Basic residues" evidence="1">
    <location>
        <begin position="1"/>
        <end position="13"/>
    </location>
</feature>
<feature type="compositionally biased region" description="Polar residues" evidence="1">
    <location>
        <begin position="31"/>
        <end position="49"/>
    </location>
</feature>
<keyword evidence="3" id="KW-1185">Reference proteome</keyword>